<comment type="caution">
    <text evidence="1">The sequence shown here is derived from an EMBL/GenBank/DDBJ whole genome shotgun (WGS) entry which is preliminary data.</text>
</comment>
<proteinExistence type="predicted"/>
<gene>
    <name evidence="1" type="ORF">DFP72DRAFT_1069123</name>
</gene>
<organism evidence="1 2">
    <name type="scientific">Ephemerocybe angulata</name>
    <dbReference type="NCBI Taxonomy" id="980116"/>
    <lineage>
        <taxon>Eukaryota</taxon>
        <taxon>Fungi</taxon>
        <taxon>Dikarya</taxon>
        <taxon>Basidiomycota</taxon>
        <taxon>Agaricomycotina</taxon>
        <taxon>Agaricomycetes</taxon>
        <taxon>Agaricomycetidae</taxon>
        <taxon>Agaricales</taxon>
        <taxon>Agaricineae</taxon>
        <taxon>Psathyrellaceae</taxon>
        <taxon>Ephemerocybe</taxon>
    </lineage>
</organism>
<protein>
    <submittedName>
        <fullName evidence="1">Uncharacterized protein</fullName>
    </submittedName>
</protein>
<sequence>MAKTHVHAIFASLTTVLDFPSDIFQAPSSQTHFSCDFAILQVSQAPGPHQRSDATHDLSRVVRHHPKPGRVSPLLGHIERNRSLNLTAFLSAHLDARWNCAYVISTPAFW</sequence>
<evidence type="ECO:0000313" key="1">
    <source>
        <dbReference type="EMBL" id="KAF6753912.1"/>
    </source>
</evidence>
<keyword evidence="2" id="KW-1185">Reference proteome</keyword>
<reference evidence="1 2" key="1">
    <citation type="submission" date="2020-07" db="EMBL/GenBank/DDBJ databases">
        <title>Comparative genomics of pyrophilous fungi reveals a link between fire events and developmental genes.</title>
        <authorList>
            <consortium name="DOE Joint Genome Institute"/>
            <person name="Steindorff A.S."/>
            <person name="Carver A."/>
            <person name="Calhoun S."/>
            <person name="Stillman K."/>
            <person name="Liu H."/>
            <person name="Lipzen A."/>
            <person name="Pangilinan J."/>
            <person name="Labutti K."/>
            <person name="Bruns T.D."/>
            <person name="Grigoriev I.V."/>
        </authorList>
    </citation>
    <scope>NUCLEOTIDE SEQUENCE [LARGE SCALE GENOMIC DNA]</scope>
    <source>
        <strain evidence="1 2">CBS 144469</strain>
    </source>
</reference>
<evidence type="ECO:0000313" key="2">
    <source>
        <dbReference type="Proteomes" id="UP000521943"/>
    </source>
</evidence>
<dbReference type="Proteomes" id="UP000521943">
    <property type="component" value="Unassembled WGS sequence"/>
</dbReference>
<accession>A0A8H6HX39</accession>
<name>A0A8H6HX39_9AGAR</name>
<dbReference type="EMBL" id="JACGCI010000037">
    <property type="protein sequence ID" value="KAF6753912.1"/>
    <property type="molecule type" value="Genomic_DNA"/>
</dbReference>
<dbReference type="AlphaFoldDB" id="A0A8H6HX39"/>